<evidence type="ECO:0000256" key="9">
    <source>
        <dbReference type="PROSITE-ProRule" id="PRU00042"/>
    </source>
</evidence>
<dbReference type="PROSITE" id="PS50157">
    <property type="entry name" value="ZINC_FINGER_C2H2_2"/>
    <property type="match status" value="3"/>
</dbReference>
<protein>
    <recommendedName>
        <fullName evidence="11">C2H2-type domain-containing protein</fullName>
    </recommendedName>
</protein>
<keyword evidence="6" id="KW-0238">DNA-binding</keyword>
<evidence type="ECO:0000256" key="10">
    <source>
        <dbReference type="SAM" id="MobiDB-lite"/>
    </source>
</evidence>
<name>A0A8S1F9I8_9PELO</name>
<evidence type="ECO:0000256" key="3">
    <source>
        <dbReference type="ARBA" id="ARBA00022737"/>
    </source>
</evidence>
<dbReference type="FunFam" id="3.30.160.60:FF:000043">
    <property type="entry name" value="Scratch family zinc finger 2"/>
    <property type="match status" value="1"/>
</dbReference>
<keyword evidence="5" id="KW-0862">Zinc</keyword>
<comment type="caution">
    <text evidence="12">The sequence shown here is derived from an EMBL/GenBank/DDBJ whole genome shotgun (WGS) entry which is preliminary data.</text>
</comment>
<feature type="region of interest" description="Disordered" evidence="10">
    <location>
        <begin position="50"/>
        <end position="79"/>
    </location>
</feature>
<keyword evidence="13" id="KW-1185">Reference proteome</keyword>
<dbReference type="AlphaFoldDB" id="A0A8S1F9I8"/>
<evidence type="ECO:0000256" key="1">
    <source>
        <dbReference type="ARBA" id="ARBA00004123"/>
    </source>
</evidence>
<dbReference type="GO" id="GO:0000978">
    <property type="term" value="F:RNA polymerase II cis-regulatory region sequence-specific DNA binding"/>
    <property type="evidence" value="ECO:0007669"/>
    <property type="project" value="TreeGrafter"/>
</dbReference>
<dbReference type="FunFam" id="3.30.160.60:FF:000260">
    <property type="entry name" value="Spalt-like transcription factor 1"/>
    <property type="match status" value="1"/>
</dbReference>
<evidence type="ECO:0000256" key="4">
    <source>
        <dbReference type="ARBA" id="ARBA00022771"/>
    </source>
</evidence>
<keyword evidence="7" id="KW-0539">Nucleus</keyword>
<evidence type="ECO:0000313" key="13">
    <source>
        <dbReference type="Proteomes" id="UP000494206"/>
    </source>
</evidence>
<evidence type="ECO:0000256" key="2">
    <source>
        <dbReference type="ARBA" id="ARBA00022723"/>
    </source>
</evidence>
<dbReference type="SUPFAM" id="SSF57667">
    <property type="entry name" value="beta-beta-alpha zinc fingers"/>
    <property type="match status" value="2"/>
</dbReference>
<dbReference type="Proteomes" id="UP000494206">
    <property type="component" value="Unassembled WGS sequence"/>
</dbReference>
<proteinExistence type="inferred from homology"/>
<keyword evidence="2" id="KW-0479">Metal-binding</keyword>
<evidence type="ECO:0000313" key="12">
    <source>
        <dbReference type="EMBL" id="CAB3408743.1"/>
    </source>
</evidence>
<keyword evidence="3" id="KW-0677">Repeat</keyword>
<dbReference type="InterPro" id="IPR036236">
    <property type="entry name" value="Znf_C2H2_sf"/>
</dbReference>
<evidence type="ECO:0000256" key="6">
    <source>
        <dbReference type="ARBA" id="ARBA00023125"/>
    </source>
</evidence>
<sequence length="170" mass="19550">MFEIPPYPIISNPFLIQYSTNLFDIIQKKYNSRGRLIAIPVPVLISSPCTSPSTSATNTTYSSPSSPEKKEKQRPDSSPQFCHCPICGKKFSRQWLLQGHLRTHTGEKPFKCDICEKHFADKSNLRAHIQTHSGEKPHECQRCGKRFALKSYLSKHEESKCLRRFNWPTL</sequence>
<organism evidence="12 13">
    <name type="scientific">Caenorhabditis bovis</name>
    <dbReference type="NCBI Taxonomy" id="2654633"/>
    <lineage>
        <taxon>Eukaryota</taxon>
        <taxon>Metazoa</taxon>
        <taxon>Ecdysozoa</taxon>
        <taxon>Nematoda</taxon>
        <taxon>Chromadorea</taxon>
        <taxon>Rhabditida</taxon>
        <taxon>Rhabditina</taxon>
        <taxon>Rhabditomorpha</taxon>
        <taxon>Rhabditoidea</taxon>
        <taxon>Rhabditidae</taxon>
        <taxon>Peloderinae</taxon>
        <taxon>Caenorhabditis</taxon>
    </lineage>
</organism>
<dbReference type="PROSITE" id="PS00028">
    <property type="entry name" value="ZINC_FINGER_C2H2_1"/>
    <property type="match status" value="2"/>
</dbReference>
<feature type="domain" description="C2H2-type" evidence="11">
    <location>
        <begin position="110"/>
        <end position="137"/>
    </location>
</feature>
<comment type="subcellular location">
    <subcellularLocation>
        <location evidence="1">Nucleus</location>
    </subcellularLocation>
</comment>
<reference evidence="12 13" key="1">
    <citation type="submission" date="2020-04" db="EMBL/GenBank/DDBJ databases">
        <authorList>
            <person name="Laetsch R D."/>
            <person name="Stevens L."/>
            <person name="Kumar S."/>
            <person name="Blaxter L. M."/>
        </authorList>
    </citation>
    <scope>NUCLEOTIDE SEQUENCE [LARGE SCALE GENOMIC DNA]</scope>
</reference>
<accession>A0A8S1F9I8</accession>
<dbReference type="InterPro" id="IPR050527">
    <property type="entry name" value="Snail/Krueppel_Znf"/>
</dbReference>
<dbReference type="PANTHER" id="PTHR24388:SF100">
    <property type="entry name" value="ZINC FINGER PROTEIN 423"/>
    <property type="match status" value="1"/>
</dbReference>
<dbReference type="GO" id="GO:0005634">
    <property type="term" value="C:nucleus"/>
    <property type="evidence" value="ECO:0007669"/>
    <property type="project" value="UniProtKB-SubCell"/>
</dbReference>
<evidence type="ECO:0000256" key="8">
    <source>
        <dbReference type="ARBA" id="ARBA00037948"/>
    </source>
</evidence>
<gene>
    <name evidence="12" type="ORF">CBOVIS_LOCUS10485</name>
</gene>
<dbReference type="OrthoDB" id="5428132at2759"/>
<evidence type="ECO:0000256" key="7">
    <source>
        <dbReference type="ARBA" id="ARBA00023242"/>
    </source>
</evidence>
<feature type="domain" description="C2H2-type" evidence="11">
    <location>
        <begin position="138"/>
        <end position="168"/>
    </location>
</feature>
<evidence type="ECO:0000259" key="11">
    <source>
        <dbReference type="PROSITE" id="PS50157"/>
    </source>
</evidence>
<dbReference type="SMART" id="SM00355">
    <property type="entry name" value="ZnF_C2H2"/>
    <property type="match status" value="3"/>
</dbReference>
<dbReference type="PANTHER" id="PTHR24388">
    <property type="entry name" value="ZINC FINGER PROTEIN"/>
    <property type="match status" value="1"/>
</dbReference>
<keyword evidence="4 9" id="KW-0863">Zinc-finger</keyword>
<dbReference type="GO" id="GO:0055059">
    <property type="term" value="P:asymmetric neuroblast division"/>
    <property type="evidence" value="ECO:0007669"/>
    <property type="project" value="UniProtKB-ARBA"/>
</dbReference>
<dbReference type="Pfam" id="PF00096">
    <property type="entry name" value="zf-C2H2"/>
    <property type="match status" value="3"/>
</dbReference>
<feature type="domain" description="C2H2-type" evidence="11">
    <location>
        <begin position="82"/>
        <end position="109"/>
    </location>
</feature>
<dbReference type="Gene3D" id="3.30.160.60">
    <property type="entry name" value="Classic Zinc Finger"/>
    <property type="match status" value="3"/>
</dbReference>
<dbReference type="EMBL" id="CADEPM010000007">
    <property type="protein sequence ID" value="CAB3408743.1"/>
    <property type="molecule type" value="Genomic_DNA"/>
</dbReference>
<dbReference type="FunFam" id="3.30.160.60:FF:000207">
    <property type="entry name" value="zinc finger protein SNAI2"/>
    <property type="match status" value="1"/>
</dbReference>
<feature type="compositionally biased region" description="Low complexity" evidence="10">
    <location>
        <begin position="50"/>
        <end position="66"/>
    </location>
</feature>
<dbReference type="InterPro" id="IPR013087">
    <property type="entry name" value="Znf_C2H2_type"/>
</dbReference>
<dbReference type="GO" id="GO:2000177">
    <property type="term" value="P:regulation of neural precursor cell proliferation"/>
    <property type="evidence" value="ECO:0007669"/>
    <property type="project" value="UniProtKB-ARBA"/>
</dbReference>
<dbReference type="GO" id="GO:0000981">
    <property type="term" value="F:DNA-binding transcription factor activity, RNA polymerase II-specific"/>
    <property type="evidence" value="ECO:0007669"/>
    <property type="project" value="TreeGrafter"/>
</dbReference>
<evidence type="ECO:0000256" key="5">
    <source>
        <dbReference type="ARBA" id="ARBA00022833"/>
    </source>
</evidence>
<dbReference type="GO" id="GO:0008270">
    <property type="term" value="F:zinc ion binding"/>
    <property type="evidence" value="ECO:0007669"/>
    <property type="project" value="UniProtKB-KW"/>
</dbReference>
<comment type="similarity">
    <text evidence="8">Belongs to the snail C2H2-type zinc-finger protein family.</text>
</comment>